<evidence type="ECO:0000256" key="8">
    <source>
        <dbReference type="ARBA" id="ARBA00022801"/>
    </source>
</evidence>
<feature type="region of interest" description="Disordered" evidence="16">
    <location>
        <begin position="664"/>
        <end position="685"/>
    </location>
</feature>
<keyword evidence="6" id="KW-0806">Transcription termination</keyword>
<keyword evidence="7" id="KW-0479">Metal-binding</keyword>
<feature type="region of interest" description="Disordered" evidence="16">
    <location>
        <begin position="1"/>
        <end position="55"/>
    </location>
</feature>
<evidence type="ECO:0000256" key="4">
    <source>
        <dbReference type="ARBA" id="ARBA00007692"/>
    </source>
</evidence>
<evidence type="ECO:0000256" key="11">
    <source>
        <dbReference type="ARBA" id="ARBA00022946"/>
    </source>
</evidence>
<evidence type="ECO:0000256" key="15">
    <source>
        <dbReference type="RuleBase" id="RU003465"/>
    </source>
</evidence>
<evidence type="ECO:0000256" key="9">
    <source>
        <dbReference type="ARBA" id="ARBA00022842"/>
    </source>
</evidence>
<dbReference type="AlphaFoldDB" id="A0A9E7E999"/>
<dbReference type="OrthoDB" id="10264738at2759"/>
<name>A0A9E7E999_9LILI</name>
<organism evidence="18 19">
    <name type="scientific">Musa troglodytarum</name>
    <name type="common">fe'i banana</name>
    <dbReference type="NCBI Taxonomy" id="320322"/>
    <lineage>
        <taxon>Eukaryota</taxon>
        <taxon>Viridiplantae</taxon>
        <taxon>Streptophyta</taxon>
        <taxon>Embryophyta</taxon>
        <taxon>Tracheophyta</taxon>
        <taxon>Spermatophyta</taxon>
        <taxon>Magnoliopsida</taxon>
        <taxon>Liliopsida</taxon>
        <taxon>Zingiberales</taxon>
        <taxon>Musaceae</taxon>
        <taxon>Musa</taxon>
    </lineage>
</organism>
<dbReference type="SMART" id="SM00332">
    <property type="entry name" value="PP2Cc"/>
    <property type="match status" value="1"/>
</dbReference>
<dbReference type="Gene3D" id="1.25.70.10">
    <property type="entry name" value="Transcription termination factor 3, mitochondrial"/>
    <property type="match status" value="1"/>
</dbReference>
<keyword evidence="6" id="KW-0805">Transcription regulation</keyword>
<feature type="compositionally biased region" description="Acidic residues" evidence="16">
    <location>
        <begin position="377"/>
        <end position="394"/>
    </location>
</feature>
<dbReference type="PANTHER" id="PTHR47992">
    <property type="entry name" value="PROTEIN PHOSPHATASE"/>
    <property type="match status" value="1"/>
</dbReference>
<dbReference type="Gene3D" id="3.60.40.10">
    <property type="entry name" value="PPM-type phosphatase domain"/>
    <property type="match status" value="1"/>
</dbReference>
<dbReference type="FunFam" id="3.60.40.10:FF:000007">
    <property type="entry name" value="Phosphatase 2C and cyclic nucleotide-binding/kinase domain-containing protein"/>
    <property type="match status" value="1"/>
</dbReference>
<dbReference type="InterPro" id="IPR038538">
    <property type="entry name" value="MTERF_sf"/>
</dbReference>
<keyword evidence="19" id="KW-1185">Reference proteome</keyword>
<evidence type="ECO:0000256" key="14">
    <source>
        <dbReference type="ARBA" id="ARBA00048336"/>
    </source>
</evidence>
<dbReference type="PROSITE" id="PS51746">
    <property type="entry name" value="PPM_2"/>
    <property type="match status" value="1"/>
</dbReference>
<dbReference type="Proteomes" id="UP001055439">
    <property type="component" value="Chromosome 1"/>
</dbReference>
<evidence type="ECO:0000256" key="3">
    <source>
        <dbReference type="ARBA" id="ARBA00006702"/>
    </source>
</evidence>
<dbReference type="Pfam" id="PF00481">
    <property type="entry name" value="PP2C"/>
    <property type="match status" value="1"/>
</dbReference>
<comment type="similarity">
    <text evidence="3 15">Belongs to the PP2C family.</text>
</comment>
<evidence type="ECO:0000256" key="7">
    <source>
        <dbReference type="ARBA" id="ARBA00022723"/>
    </source>
</evidence>
<feature type="domain" description="PPM-type phosphatase" evidence="17">
    <location>
        <begin position="502"/>
        <end position="789"/>
    </location>
</feature>
<comment type="cofactor">
    <cofactor evidence="1">
        <name>Mn(2+)</name>
        <dbReference type="ChEBI" id="CHEBI:29035"/>
    </cofactor>
</comment>
<evidence type="ECO:0000256" key="2">
    <source>
        <dbReference type="ARBA" id="ARBA00001946"/>
    </source>
</evidence>
<dbReference type="InterPro" id="IPR000222">
    <property type="entry name" value="PP2C_BS"/>
</dbReference>
<keyword evidence="6" id="KW-0804">Transcription</keyword>
<proteinExistence type="inferred from homology"/>
<dbReference type="Pfam" id="PF02536">
    <property type="entry name" value="mTERF"/>
    <property type="match status" value="2"/>
</dbReference>
<accession>A0A9E7E999</accession>
<keyword evidence="10 15" id="KW-0904">Protein phosphatase</keyword>
<dbReference type="SUPFAM" id="SSF81606">
    <property type="entry name" value="PP2C-like"/>
    <property type="match status" value="1"/>
</dbReference>
<feature type="compositionally biased region" description="Acidic residues" evidence="16">
    <location>
        <begin position="668"/>
        <end position="684"/>
    </location>
</feature>
<evidence type="ECO:0000256" key="12">
    <source>
        <dbReference type="ARBA" id="ARBA00023211"/>
    </source>
</evidence>
<dbReference type="GO" id="GO:0006353">
    <property type="term" value="P:DNA-templated transcription termination"/>
    <property type="evidence" value="ECO:0007669"/>
    <property type="project" value="UniProtKB-KW"/>
</dbReference>
<dbReference type="EMBL" id="CP097502">
    <property type="protein sequence ID" value="URD72696.1"/>
    <property type="molecule type" value="Genomic_DNA"/>
</dbReference>
<evidence type="ECO:0000256" key="1">
    <source>
        <dbReference type="ARBA" id="ARBA00001936"/>
    </source>
</evidence>
<evidence type="ECO:0000313" key="19">
    <source>
        <dbReference type="Proteomes" id="UP001055439"/>
    </source>
</evidence>
<dbReference type="InterPro" id="IPR015655">
    <property type="entry name" value="PP2C"/>
</dbReference>
<keyword evidence="11" id="KW-0809">Transit peptide</keyword>
<dbReference type="GO" id="GO:0003676">
    <property type="term" value="F:nucleic acid binding"/>
    <property type="evidence" value="ECO:0007669"/>
    <property type="project" value="InterPro"/>
</dbReference>
<feature type="region of interest" description="Disordered" evidence="16">
    <location>
        <begin position="360"/>
        <end position="399"/>
    </location>
</feature>
<dbReference type="InterPro" id="IPR001932">
    <property type="entry name" value="PPM-type_phosphatase-like_dom"/>
</dbReference>
<dbReference type="EC" id="3.1.3.16" evidence="5"/>
<dbReference type="PROSITE" id="PS01032">
    <property type="entry name" value="PPM_1"/>
    <property type="match status" value="1"/>
</dbReference>
<feature type="compositionally biased region" description="Low complexity" evidence="16">
    <location>
        <begin position="14"/>
        <end position="35"/>
    </location>
</feature>
<dbReference type="GO" id="GO:0004722">
    <property type="term" value="F:protein serine/threonine phosphatase activity"/>
    <property type="evidence" value="ECO:0007669"/>
    <property type="project" value="UniProtKB-EC"/>
</dbReference>
<evidence type="ECO:0000256" key="13">
    <source>
        <dbReference type="ARBA" id="ARBA00047761"/>
    </source>
</evidence>
<comment type="cofactor">
    <cofactor evidence="2">
        <name>Mg(2+)</name>
        <dbReference type="ChEBI" id="CHEBI:18420"/>
    </cofactor>
</comment>
<dbReference type="GO" id="GO:0046872">
    <property type="term" value="F:metal ion binding"/>
    <property type="evidence" value="ECO:0007669"/>
    <property type="project" value="UniProtKB-KW"/>
</dbReference>
<evidence type="ECO:0000259" key="17">
    <source>
        <dbReference type="PROSITE" id="PS51746"/>
    </source>
</evidence>
<dbReference type="CDD" id="cd00143">
    <property type="entry name" value="PP2Cc"/>
    <property type="match status" value="1"/>
</dbReference>
<evidence type="ECO:0000256" key="6">
    <source>
        <dbReference type="ARBA" id="ARBA00022472"/>
    </source>
</evidence>
<keyword evidence="9" id="KW-0460">Magnesium</keyword>
<evidence type="ECO:0000313" key="18">
    <source>
        <dbReference type="EMBL" id="URD72696.1"/>
    </source>
</evidence>
<evidence type="ECO:0000256" key="5">
    <source>
        <dbReference type="ARBA" id="ARBA00013081"/>
    </source>
</evidence>
<reference evidence="18" key="1">
    <citation type="submission" date="2022-05" db="EMBL/GenBank/DDBJ databases">
        <title>The Musa troglodytarum L. genome provides insights into the mechanism of non-climacteric behaviour and enrichment of carotenoids.</title>
        <authorList>
            <person name="Wang J."/>
        </authorList>
    </citation>
    <scope>NUCLEOTIDE SEQUENCE</scope>
    <source>
        <tissue evidence="18">Leaf</tissue>
    </source>
</reference>
<protein>
    <recommendedName>
        <fullName evidence="5">protein-serine/threonine phosphatase</fullName>
        <ecNumber evidence="5">3.1.3.16</ecNumber>
    </recommendedName>
</protein>
<gene>
    <name evidence="18" type="ORF">MUK42_35785</name>
</gene>
<sequence length="903" mass="100789">MFSPQTPYRRRTHASSSAAPLATSAAPSRRAADAPAPAPARPSPSSLYSRPSLQQMKTERAANRARVYEFLRSLGVVPDELDGLELPVTVDVMRERVDFLHSLGLTVDDINYPLVLGCSVKKNIVPVLDYLGKLGVRKATFTEFLRRYPQVLHSSVVVDLMPVVKYLQGLDIRPNDIPRVLERYPEVLGFKLEGTMSTSVAYLVGIGVGRREIGGVLTRYPEILGMRVESLEEQVKPNVEALLEFGVRQEAAASVIAQYPDIMGLELKAKLTSQQSLFESNILVDHDEFGRSEMDRDLEELVAFPAFFTYGLESTVRPRHRIIAKRGIKCSLAWLLNCSDEKFEERMKYDSIGVEEMETEPSFDMKSLLQPTKDEESTSEYDDSDYEDTDEELPVSDVATNERKSSSYNLLHWKLEVVPPRMACVHVECYGHCKKWCSCRCRCRCNCCAHRHASSSSTHAAADPSRVHEHDPSIAPLHRVRHVLSGASFGSSAVPCAGFRLQYSSLTQRAYYPHSPYRANQDSFYVKTQFQGNPDLHFFGVFDGHGCFGARCSKFVRDRLTDILAGDPRLWENTVEAYRSAFAATNMALHYSEIDDSSSGTTAITVLVRGDTLVVANVGDSRAVAGVWDGDRVVAADLSSDHKPYREDEGERVRQCGARVLTIKQATGEEDPDEQSWSEDETFDPDPPRLWVGDVGFALTRSMGDSDAESVGLIAVPELKVVKLTANHSFFVVASDGVFDFLSSQAVVDMVSCFVDPRDACSAIAARSYESWLRHERRTDDITIIIVQIKDLAKKMPYSATKGVCVRSMTYLYVQKRPTAMEWLPMEELRRREGVGRWGAERPSSARRGAQAVRCEGCNGSEPRSGRSRSWTRRRLQAVASLVPTITKRVFTFGKAKSEGDKA</sequence>
<dbReference type="SMART" id="SM00733">
    <property type="entry name" value="Mterf"/>
    <property type="match status" value="7"/>
</dbReference>
<dbReference type="FunFam" id="1.25.70.10:FF:000004">
    <property type="entry name" value="Transcription termination factor mterf4, chloroplastic"/>
    <property type="match status" value="1"/>
</dbReference>
<comment type="catalytic activity">
    <reaction evidence="14">
        <text>O-phospho-L-threonyl-[protein] + H2O = L-threonyl-[protein] + phosphate</text>
        <dbReference type="Rhea" id="RHEA:47004"/>
        <dbReference type="Rhea" id="RHEA-COMP:11060"/>
        <dbReference type="Rhea" id="RHEA-COMP:11605"/>
        <dbReference type="ChEBI" id="CHEBI:15377"/>
        <dbReference type="ChEBI" id="CHEBI:30013"/>
        <dbReference type="ChEBI" id="CHEBI:43474"/>
        <dbReference type="ChEBI" id="CHEBI:61977"/>
        <dbReference type="EC" id="3.1.3.16"/>
    </reaction>
</comment>
<dbReference type="InterPro" id="IPR036457">
    <property type="entry name" value="PPM-type-like_dom_sf"/>
</dbReference>
<comment type="catalytic activity">
    <reaction evidence="13">
        <text>O-phospho-L-seryl-[protein] + H2O = L-seryl-[protein] + phosphate</text>
        <dbReference type="Rhea" id="RHEA:20629"/>
        <dbReference type="Rhea" id="RHEA-COMP:9863"/>
        <dbReference type="Rhea" id="RHEA-COMP:11604"/>
        <dbReference type="ChEBI" id="CHEBI:15377"/>
        <dbReference type="ChEBI" id="CHEBI:29999"/>
        <dbReference type="ChEBI" id="CHEBI:43474"/>
        <dbReference type="ChEBI" id="CHEBI:83421"/>
        <dbReference type="EC" id="3.1.3.16"/>
    </reaction>
</comment>
<feature type="compositionally biased region" description="Low complexity" evidence="16">
    <location>
        <begin position="43"/>
        <end position="53"/>
    </location>
</feature>
<dbReference type="InterPro" id="IPR003690">
    <property type="entry name" value="MTERF"/>
</dbReference>
<keyword evidence="12" id="KW-0464">Manganese</keyword>
<keyword evidence="8 15" id="KW-0378">Hydrolase</keyword>
<comment type="similarity">
    <text evidence="4">Belongs to the mTERF family.</text>
</comment>
<evidence type="ECO:0000256" key="16">
    <source>
        <dbReference type="SAM" id="MobiDB-lite"/>
    </source>
</evidence>
<evidence type="ECO:0000256" key="10">
    <source>
        <dbReference type="ARBA" id="ARBA00022912"/>
    </source>
</evidence>